<evidence type="ECO:0000313" key="4">
    <source>
        <dbReference type="EMBL" id="TDW60932.1"/>
    </source>
</evidence>
<accession>A0A4R8BSY2</accession>
<dbReference type="PANTHER" id="PTHR13774:SF17">
    <property type="entry name" value="PHENAZINE BIOSYNTHESIS-LIKE DOMAIN-CONTAINING PROTEIN"/>
    <property type="match status" value="1"/>
</dbReference>
<sequence length="268" mass="28580">MRIRVVDAFADRPFGGNPAGVCLLETGEWPDETWMRSVAAELKHAETAFARPSERADADWDLRWFTPTKEVTLCGHATLATTSALAADGKVSGKVAFATLSGILVAAVEDDGITLDFPVNRPFEVPVPDGLAAALAVEPVEVYVTGELRDLLVVVPDEATVHAVVPNFDAITAITQREKLRGVIVTAQSSEYDFVSRFFAPGSGIPEDPVTGSAHTSLAPYWGERLGRNELVGYQASARGGVVQVSSSGDRVYLKGQAITVLDGELLV</sequence>
<keyword evidence="2" id="KW-0413">Isomerase</keyword>
<name>A0A4R8BSY2_9ACTN</name>
<dbReference type="EMBL" id="SODP01000004">
    <property type="protein sequence ID" value="TDW60932.1"/>
    <property type="molecule type" value="Genomic_DNA"/>
</dbReference>
<proteinExistence type="inferred from homology"/>
<dbReference type="InterPro" id="IPR003719">
    <property type="entry name" value="Phenazine_PhzF-like"/>
</dbReference>
<evidence type="ECO:0000313" key="5">
    <source>
        <dbReference type="Proteomes" id="UP000295146"/>
    </source>
</evidence>
<evidence type="ECO:0000256" key="1">
    <source>
        <dbReference type="ARBA" id="ARBA00008270"/>
    </source>
</evidence>
<dbReference type="SUPFAM" id="SSF54506">
    <property type="entry name" value="Diaminopimelate epimerase-like"/>
    <property type="match status" value="1"/>
</dbReference>
<dbReference type="Pfam" id="PF02567">
    <property type="entry name" value="PhzC-PhzF"/>
    <property type="match status" value="1"/>
</dbReference>
<dbReference type="PANTHER" id="PTHR13774">
    <property type="entry name" value="PHENAZINE BIOSYNTHESIS PROTEIN"/>
    <property type="match status" value="1"/>
</dbReference>
<dbReference type="OrthoDB" id="9788221at2"/>
<organism evidence="4 5">
    <name type="scientific">Kribbella pratensis</name>
    <dbReference type="NCBI Taxonomy" id="2512112"/>
    <lineage>
        <taxon>Bacteria</taxon>
        <taxon>Bacillati</taxon>
        <taxon>Actinomycetota</taxon>
        <taxon>Actinomycetes</taxon>
        <taxon>Propionibacteriales</taxon>
        <taxon>Kribbellaceae</taxon>
        <taxon>Kribbella</taxon>
    </lineage>
</organism>
<dbReference type="Gene3D" id="3.10.310.10">
    <property type="entry name" value="Diaminopimelate Epimerase, Chain A, domain 1"/>
    <property type="match status" value="2"/>
</dbReference>
<reference evidence="4 5" key="1">
    <citation type="submission" date="2019-03" db="EMBL/GenBank/DDBJ databases">
        <title>Genomic Encyclopedia of Type Strains, Phase III (KMG-III): the genomes of soil and plant-associated and newly described type strains.</title>
        <authorList>
            <person name="Whitman W."/>
        </authorList>
    </citation>
    <scope>NUCLEOTIDE SEQUENCE [LARGE SCALE GENOMIC DNA]</scope>
    <source>
        <strain evidence="4 5">VKM Ac-2573</strain>
    </source>
</reference>
<dbReference type="PIRSF" id="PIRSF016184">
    <property type="entry name" value="PhzC_PhzF"/>
    <property type="match status" value="1"/>
</dbReference>
<dbReference type="GO" id="GO:0005737">
    <property type="term" value="C:cytoplasm"/>
    <property type="evidence" value="ECO:0007669"/>
    <property type="project" value="TreeGrafter"/>
</dbReference>
<dbReference type="Proteomes" id="UP000295146">
    <property type="component" value="Unassembled WGS sequence"/>
</dbReference>
<comment type="caution">
    <text evidence="4">The sequence shown here is derived from an EMBL/GenBank/DDBJ whole genome shotgun (WGS) entry which is preliminary data.</text>
</comment>
<comment type="similarity">
    <text evidence="1">Belongs to the PhzF family.</text>
</comment>
<evidence type="ECO:0000256" key="2">
    <source>
        <dbReference type="ARBA" id="ARBA00023235"/>
    </source>
</evidence>
<dbReference type="NCBIfam" id="TIGR00654">
    <property type="entry name" value="PhzF_family"/>
    <property type="match status" value="1"/>
</dbReference>
<keyword evidence="5" id="KW-1185">Reference proteome</keyword>
<dbReference type="RefSeq" id="WP_134110559.1">
    <property type="nucleotide sequence ID" value="NZ_SODP01000004.1"/>
</dbReference>
<protein>
    <submittedName>
        <fullName evidence="4">PhzF family phenazine biosynthesis protein</fullName>
    </submittedName>
</protein>
<evidence type="ECO:0000256" key="3">
    <source>
        <dbReference type="PIRSR" id="PIRSR016184-1"/>
    </source>
</evidence>
<dbReference type="AlphaFoldDB" id="A0A4R8BSY2"/>
<dbReference type="GO" id="GO:0016853">
    <property type="term" value="F:isomerase activity"/>
    <property type="evidence" value="ECO:0007669"/>
    <property type="project" value="UniProtKB-KW"/>
</dbReference>
<gene>
    <name evidence="4" type="ORF">EV653_7491</name>
</gene>
<feature type="active site" evidence="3">
    <location>
        <position position="46"/>
    </location>
</feature>